<evidence type="ECO:0008006" key="3">
    <source>
        <dbReference type="Google" id="ProtNLM"/>
    </source>
</evidence>
<accession>A0A221UUT2</accession>
<name>A0A221UUT2_9FLAO</name>
<dbReference type="Gene3D" id="3.90.320.10">
    <property type="match status" value="1"/>
</dbReference>
<dbReference type="KEGG" id="aalg:AREALGSMS7_01637"/>
<proteinExistence type="predicted"/>
<dbReference type="EMBL" id="CP022515">
    <property type="protein sequence ID" value="ASO05105.1"/>
    <property type="molecule type" value="Genomic_DNA"/>
</dbReference>
<dbReference type="Gene3D" id="3.40.960.10">
    <property type="entry name" value="VSR Endonuclease"/>
    <property type="match status" value="1"/>
</dbReference>
<dbReference type="InterPro" id="IPR011604">
    <property type="entry name" value="PDDEXK-like_dom_sf"/>
</dbReference>
<organism evidence="1 2">
    <name type="scientific">Arenibacter algicola</name>
    <dbReference type="NCBI Taxonomy" id="616991"/>
    <lineage>
        <taxon>Bacteria</taxon>
        <taxon>Pseudomonadati</taxon>
        <taxon>Bacteroidota</taxon>
        <taxon>Flavobacteriia</taxon>
        <taxon>Flavobacteriales</taxon>
        <taxon>Flavobacteriaceae</taxon>
        <taxon>Arenibacter</taxon>
    </lineage>
</organism>
<dbReference type="Proteomes" id="UP000204551">
    <property type="component" value="Chromosome"/>
</dbReference>
<protein>
    <recommendedName>
        <fullName evidence="3">PD-(D/E)XK nuclease superfamily protein</fullName>
    </recommendedName>
</protein>
<dbReference type="AlphaFoldDB" id="A0A221UUT2"/>
<gene>
    <name evidence="1" type="ORF">AREALGSMS7_01637</name>
</gene>
<reference evidence="1 2" key="1">
    <citation type="submission" date="2017-07" db="EMBL/GenBank/DDBJ databases">
        <title>Genome Sequence of Arenibacter algicola Strain SMS7 Isolated from a culture of the Diatom Skeletonema marinoi.</title>
        <authorList>
            <person name="Topel M."/>
            <person name="Pinder M.I.M."/>
            <person name="Johansson O.N."/>
            <person name="Kourtchenko O."/>
            <person name="Godhe A."/>
            <person name="Clarke A.K."/>
        </authorList>
    </citation>
    <scope>NUCLEOTIDE SEQUENCE [LARGE SCALE GENOMIC DNA]</scope>
    <source>
        <strain evidence="1 2">SMS7</strain>
    </source>
</reference>
<evidence type="ECO:0000313" key="2">
    <source>
        <dbReference type="Proteomes" id="UP000204551"/>
    </source>
</evidence>
<dbReference type="RefSeq" id="WP_093977933.1">
    <property type="nucleotide sequence ID" value="NZ_CP022515.1"/>
</dbReference>
<evidence type="ECO:0000313" key="1">
    <source>
        <dbReference type="EMBL" id="ASO05105.1"/>
    </source>
</evidence>
<sequence>MAKRKLSILQKVYREFFLAMLVGYEVDSPAKLSYEQKREFFTRIREGWKTKKAELTRVEKKILPVSKKSQYAKIKVSRPPVSLEPKSVYKKPAIEEAEESVTPAVEEPVRTIRSEVNPDQTDDLTIKYYPNQFFEQEDLYKYPVVKMPKEGAFLKLPRIGRGMGLGYKELDFYNALLRQLSVVEIRNDLHMAIPYFIRPYEPDIVIIHKELNLYIDVEIDEPYDGYYRFPTHEVEKDNIRDLFFMESGWIVIRFTERQVHLYENECIAYIKNVLDSIYNYHLEETSNCPSESQWDYQRAVRWEKSHYREKYLGIEKFGKQKSTSEVIVDFNETERIESKLNRTKKLKSAAQQDNIAFEDETHTYHHPKDETGNAEYISVTTLIDRFFPFDMDRFIQGKAKKEGRSEEDVLEEFLRNRDEAAEKGTYLHEQIENFLKGKERDEDSKEFSMFKKFYDQIILAKGFEFVEAEKKVLLEEYNVAGTVDALFKKPDREEYLIVDWKRSKKLVIDGHPKKYGYGYALSELNHLDNSSYYKYALQQNIYKYILEKKYGFPISSMNLIVLHENFDNYYRVPLVNMEKEVSVIFESINHKI</sequence>